<evidence type="ECO:0000313" key="1">
    <source>
        <dbReference type="EMBL" id="VEN48710.1"/>
    </source>
</evidence>
<dbReference type="PANTHER" id="PTHR33053">
    <property type="entry name" value="PROTEIN, PUTATIVE-RELATED"/>
    <property type="match status" value="1"/>
</dbReference>
<dbReference type="EMBL" id="CAACVG010008147">
    <property type="protein sequence ID" value="VEN48710.1"/>
    <property type="molecule type" value="Genomic_DNA"/>
</dbReference>
<reference evidence="1 2" key="1">
    <citation type="submission" date="2019-01" db="EMBL/GenBank/DDBJ databases">
        <authorList>
            <person name="Sayadi A."/>
        </authorList>
    </citation>
    <scope>NUCLEOTIDE SEQUENCE [LARGE SCALE GENOMIC DNA]</scope>
</reference>
<evidence type="ECO:0000313" key="2">
    <source>
        <dbReference type="Proteomes" id="UP000410492"/>
    </source>
</evidence>
<organism evidence="1 2">
    <name type="scientific">Callosobruchus maculatus</name>
    <name type="common">Southern cowpea weevil</name>
    <name type="synonym">Pulse bruchid</name>
    <dbReference type="NCBI Taxonomy" id="64391"/>
    <lineage>
        <taxon>Eukaryota</taxon>
        <taxon>Metazoa</taxon>
        <taxon>Ecdysozoa</taxon>
        <taxon>Arthropoda</taxon>
        <taxon>Hexapoda</taxon>
        <taxon>Insecta</taxon>
        <taxon>Pterygota</taxon>
        <taxon>Neoptera</taxon>
        <taxon>Endopterygota</taxon>
        <taxon>Coleoptera</taxon>
        <taxon>Polyphaga</taxon>
        <taxon>Cucujiformia</taxon>
        <taxon>Chrysomeloidea</taxon>
        <taxon>Chrysomelidae</taxon>
        <taxon>Bruchinae</taxon>
        <taxon>Bruchini</taxon>
        <taxon>Callosobruchus</taxon>
    </lineage>
</organism>
<proteinExistence type="predicted"/>
<protein>
    <recommendedName>
        <fullName evidence="3">Transposase domain-containing protein</fullName>
    </recommendedName>
</protein>
<dbReference type="PANTHER" id="PTHR33053:SF24">
    <property type="entry name" value="TRANSPOSASE DOMAIN-CONTAINING PROTEIN"/>
    <property type="match status" value="1"/>
</dbReference>
<dbReference type="OrthoDB" id="10053513at2759"/>
<accession>A0A653CLE2</accession>
<sequence>MLPKDCREMASNKSEEGRSLIYSKKKTIVGERQVRRRLAASVKNILQDQSQDAVNNCLHNQNSDTVSNTYLPTYSDNINSDISDDSSEHSTAADFTVITDIEDNIEVLPVASHTNNTASNLAKQLQRWAVDNKITHLALNNLLKILSPFHTDLCLDSRTLLNTPQQAKFRKLENGELIYFGFSKFLAEFVSGKFHIKDNIIEISFNIDGLPLFHSSSTCLWPILGLIKHNFVQKPFPITVFCGTSKPSPLHMFLDNFVSDLKVLLKDGFKYNNKTYSIKIHSFVCDAPARAFIKCIKTHTGYYACEKCTQCGEYFNGRVIMRSVSCPKRNDLQFQLHIDEDHHLGVSPLLDLSFGLVSCFPIDYMHAVCLGVMRKLLNTWTCGKLSVRLPAKSVSTISQYMVNIRKCIPFEFSRKSRSLSDLARWKATEFRLFLLYLGPIVLKNVLPISIYENFMLLHCGIIILCSKTHISLLGYEFAGELLNKFIKHCEIIYGKEFLVYNVHLLCHLSDDVAKYGPLDEFSSFPFENYLGQMKHLVRSYHKPLQQIYKRLMEMGNFDFNVSENKIDTSLEHNMGPTPCHGKYKQFQKLKYGNSSFSTYSHSEANCYFLKGNVVIRVYNILVEQDNSNIFLYGKQFSNYSSLYTYPFDSNLINISVVSLLSSDLNLYSISDISCKCILIPLNSGTAKWASLPLIHKII</sequence>
<dbReference type="Proteomes" id="UP000410492">
    <property type="component" value="Unassembled WGS sequence"/>
</dbReference>
<evidence type="ECO:0008006" key="3">
    <source>
        <dbReference type="Google" id="ProtNLM"/>
    </source>
</evidence>
<dbReference type="AlphaFoldDB" id="A0A653CLE2"/>
<keyword evidence="2" id="KW-1185">Reference proteome</keyword>
<gene>
    <name evidence="1" type="ORF">CALMAC_LOCUS10061</name>
</gene>
<name>A0A653CLE2_CALMS</name>